<name>A0A8D0J1D3_PIG</name>
<reference evidence="1" key="1">
    <citation type="submission" date="2025-08" db="UniProtKB">
        <authorList>
            <consortium name="Ensembl"/>
        </authorList>
    </citation>
    <scope>IDENTIFICATION</scope>
</reference>
<protein>
    <submittedName>
        <fullName evidence="1">Uncharacterized protein</fullName>
    </submittedName>
</protein>
<evidence type="ECO:0000313" key="1">
    <source>
        <dbReference type="Ensembl" id="ENSSSCP00040038798.1"/>
    </source>
</evidence>
<dbReference type="AlphaFoldDB" id="A0A8D0J1D3"/>
<dbReference type="Ensembl" id="ENSSSCT00040088251.1">
    <property type="protein sequence ID" value="ENSSSCP00040038798.1"/>
    <property type="gene ID" value="ENSSSCG00040064641.1"/>
</dbReference>
<evidence type="ECO:0000313" key="2">
    <source>
        <dbReference type="Proteomes" id="UP000694722"/>
    </source>
</evidence>
<accession>A0A8D0J1D3</accession>
<organism evidence="1 2">
    <name type="scientific">Sus scrofa</name>
    <name type="common">Pig</name>
    <dbReference type="NCBI Taxonomy" id="9823"/>
    <lineage>
        <taxon>Eukaryota</taxon>
        <taxon>Metazoa</taxon>
        <taxon>Chordata</taxon>
        <taxon>Craniata</taxon>
        <taxon>Vertebrata</taxon>
        <taxon>Euteleostomi</taxon>
        <taxon>Mammalia</taxon>
        <taxon>Eutheria</taxon>
        <taxon>Laurasiatheria</taxon>
        <taxon>Artiodactyla</taxon>
        <taxon>Suina</taxon>
        <taxon>Suidae</taxon>
        <taxon>Sus</taxon>
    </lineage>
</organism>
<sequence>MKWFTCYGEQFAGTPETSAEHDPEVPPLGVCPGELKAGTQTDTWMPVVVAASFTTAKGWKQPECPSADRWMNKMWCVLKMENYLAIKRNGVLIHAVTSANLENMLSDEARHKRTHVRFHFCKVLRIGRFTETEMR</sequence>
<proteinExistence type="predicted"/>
<dbReference type="Proteomes" id="UP000694722">
    <property type="component" value="Unplaced"/>
</dbReference>